<dbReference type="Proteomes" id="UP000069443">
    <property type="component" value="Unassembled WGS sequence"/>
</dbReference>
<keyword evidence="1 2" id="KW-0143">Chaperone</keyword>
<evidence type="ECO:0000313" key="3">
    <source>
        <dbReference type="EMBL" id="GAS94603.1"/>
    </source>
</evidence>
<keyword evidence="4" id="KW-1185">Reference proteome</keyword>
<protein>
    <recommendedName>
        <fullName evidence="2">Urease accessory protein UreD</fullName>
    </recommendedName>
</protein>
<comment type="subunit">
    <text evidence="2">UreD, UreF and UreG form a complex that acts as a GTP-hydrolysis-dependent molecular chaperone, activating the urease apoprotein by helping to assemble the nickel containing metallocenter of UreC. The UreE protein probably delivers the nickel.</text>
</comment>
<name>A0A100WAR2_MYCCR</name>
<sequence>MTAALDLAFASVGGRTVLTRRRYRWPLLVGRVFDDARRPGGGVLTVQNAAGTVIPGDVVHQHFSVSDGAVVTVRGQGATLVSGTPGGAEAVEEVTVTAEAGGEVMFVPAPRILTPRARYRQHLRVERTPGGRVVLVDAVVLHPDCGAGNFGAYNSVVEIRDDVGELLAFDAQSIDAMPRVPRAPTAFGTVYVLGASPTGLEAVVARLPAYGALTELPNGTGWAVRMAAPDGGVLRAGLAAVLESLVPVLS</sequence>
<dbReference type="GO" id="GO:0016151">
    <property type="term" value="F:nickel cation binding"/>
    <property type="evidence" value="ECO:0007669"/>
    <property type="project" value="UniProtKB-UniRule"/>
</dbReference>
<dbReference type="InterPro" id="IPR002669">
    <property type="entry name" value="UreD"/>
</dbReference>
<evidence type="ECO:0000256" key="2">
    <source>
        <dbReference type="HAMAP-Rule" id="MF_01384"/>
    </source>
</evidence>
<reference evidence="4" key="1">
    <citation type="journal article" date="2016" name="Genome Announc.">
        <title>Draft Genome Sequences of Five Rapidly Growing Mycobacterium Species, M. thermoresistibile, M. fortuitum subsp. acetamidolyticum, M. canariasense, M. brisbanense, and M. novocastrense.</title>
        <authorList>
            <person name="Katahira K."/>
            <person name="Ogura Y."/>
            <person name="Gotoh Y."/>
            <person name="Hayashi T."/>
        </authorList>
    </citation>
    <scope>NUCLEOTIDE SEQUENCE [LARGE SCALE GENOMIC DNA]</scope>
    <source>
        <strain evidence="4">JCM15298</strain>
    </source>
</reference>
<dbReference type="Pfam" id="PF01774">
    <property type="entry name" value="UreD"/>
    <property type="match status" value="1"/>
</dbReference>
<accession>A0A100WAR2</accession>
<dbReference type="AlphaFoldDB" id="A0A100WAR2"/>
<comment type="subcellular location">
    <subcellularLocation>
        <location evidence="2">Cytoplasm</location>
    </subcellularLocation>
</comment>
<gene>
    <name evidence="2 3" type="primary">ureD</name>
    <name evidence="3" type="ORF">RMCC_1569</name>
</gene>
<dbReference type="OrthoDB" id="4625223at2"/>
<organism evidence="3 4">
    <name type="scientific">Mycolicibacterium canariasense</name>
    <name type="common">Mycobacterium canariasense</name>
    <dbReference type="NCBI Taxonomy" id="228230"/>
    <lineage>
        <taxon>Bacteria</taxon>
        <taxon>Bacillati</taxon>
        <taxon>Actinomycetota</taxon>
        <taxon>Actinomycetes</taxon>
        <taxon>Mycobacteriales</taxon>
        <taxon>Mycobacteriaceae</taxon>
        <taxon>Mycolicibacterium</taxon>
    </lineage>
</organism>
<dbReference type="GO" id="GO:0005737">
    <property type="term" value="C:cytoplasm"/>
    <property type="evidence" value="ECO:0007669"/>
    <property type="project" value="UniProtKB-SubCell"/>
</dbReference>
<keyword evidence="2" id="KW-0996">Nickel insertion</keyword>
<dbReference type="EMBL" id="BCSY01000035">
    <property type="protein sequence ID" value="GAS94603.1"/>
    <property type="molecule type" value="Genomic_DNA"/>
</dbReference>
<comment type="function">
    <text evidence="2">Required for maturation of urease via the functional incorporation of the urease nickel metallocenter.</text>
</comment>
<evidence type="ECO:0000256" key="1">
    <source>
        <dbReference type="ARBA" id="ARBA00023186"/>
    </source>
</evidence>
<proteinExistence type="inferred from homology"/>
<evidence type="ECO:0000313" key="4">
    <source>
        <dbReference type="Proteomes" id="UP000069443"/>
    </source>
</evidence>
<comment type="caution">
    <text evidence="3">The sequence shown here is derived from an EMBL/GenBank/DDBJ whole genome shotgun (WGS) entry which is preliminary data.</text>
</comment>
<dbReference type="RefSeq" id="WP_062655882.1">
    <property type="nucleotide sequence ID" value="NZ_BCSY01000035.1"/>
</dbReference>
<keyword evidence="2" id="KW-0963">Cytoplasm</keyword>
<dbReference type="STRING" id="228230.RMCC_1569"/>
<comment type="similarity">
    <text evidence="2">Belongs to the UreD family.</text>
</comment>
<reference evidence="4" key="2">
    <citation type="submission" date="2016-02" db="EMBL/GenBank/DDBJ databases">
        <title>Draft genome sequence of five rapidly growing Mycobacterium species.</title>
        <authorList>
            <person name="Katahira K."/>
            <person name="Gotou Y."/>
            <person name="Iida K."/>
            <person name="Ogura Y."/>
            <person name="Hayashi T."/>
        </authorList>
    </citation>
    <scope>NUCLEOTIDE SEQUENCE [LARGE SCALE GENOMIC DNA]</scope>
    <source>
        <strain evidence="4">JCM15298</strain>
    </source>
</reference>
<dbReference type="HAMAP" id="MF_01384">
    <property type="entry name" value="UreD"/>
    <property type="match status" value="1"/>
</dbReference>